<dbReference type="InterPro" id="IPR004360">
    <property type="entry name" value="Glyas_Fos-R_dOase_dom"/>
</dbReference>
<dbReference type="RefSeq" id="XP_030511292.1">
    <property type="nucleotide sequence ID" value="XM_030655432.2"/>
</dbReference>
<dbReference type="InterPro" id="IPR037523">
    <property type="entry name" value="VOC_core"/>
</dbReference>
<dbReference type="InterPro" id="IPR029068">
    <property type="entry name" value="Glyas_Bleomycin-R_OHBP_Dase"/>
</dbReference>
<dbReference type="GeneID" id="115725810"/>
<dbReference type="PANTHER" id="PTHR46142:SF14">
    <property type="entry name" value="METHYLMALONYL-COA EPIMERASE, MITOCHONDRIAL-LIKE"/>
    <property type="match status" value="1"/>
</dbReference>
<name>A0A8B8MNP7_9MYRT</name>
<feature type="domain" description="VOC" evidence="1">
    <location>
        <begin position="16"/>
        <end position="138"/>
    </location>
</feature>
<evidence type="ECO:0000313" key="3">
    <source>
        <dbReference type="RefSeq" id="XP_030511292.1"/>
    </source>
</evidence>
<dbReference type="OrthoDB" id="16820at2759"/>
<organism evidence="2 3">
    <name type="scientific">Rhodamnia argentea</name>
    <dbReference type="NCBI Taxonomy" id="178133"/>
    <lineage>
        <taxon>Eukaryota</taxon>
        <taxon>Viridiplantae</taxon>
        <taxon>Streptophyta</taxon>
        <taxon>Embryophyta</taxon>
        <taxon>Tracheophyta</taxon>
        <taxon>Spermatophyta</taxon>
        <taxon>Magnoliopsida</taxon>
        <taxon>eudicotyledons</taxon>
        <taxon>Gunneridae</taxon>
        <taxon>Pentapetalae</taxon>
        <taxon>rosids</taxon>
        <taxon>malvids</taxon>
        <taxon>Myrtales</taxon>
        <taxon>Myrtaceae</taxon>
        <taxon>Myrtoideae</taxon>
        <taxon>Myrteae</taxon>
        <taxon>Australasian group</taxon>
        <taxon>Rhodamnia</taxon>
    </lineage>
</organism>
<evidence type="ECO:0000313" key="2">
    <source>
        <dbReference type="Proteomes" id="UP000827889"/>
    </source>
</evidence>
<dbReference type="PANTHER" id="PTHR46142">
    <property type="match status" value="1"/>
</dbReference>
<evidence type="ECO:0000259" key="1">
    <source>
        <dbReference type="PROSITE" id="PS51819"/>
    </source>
</evidence>
<accession>A0A8B8MNP7</accession>
<protein>
    <submittedName>
        <fullName evidence="3">Glyoxylase I 4-like</fullName>
    </submittedName>
</protein>
<dbReference type="Gene3D" id="3.10.180.10">
    <property type="entry name" value="2,3-Dihydroxybiphenyl 1,2-Dioxygenase, domain 1"/>
    <property type="match status" value="1"/>
</dbReference>
<sequence length="153" mass="17415">MFKGRISEKNPLHLKCLNHISMQCRSVEESIDFYCNVLGFVPIQRPGSFDFDGAWLFSYGIGIHLIKSEDPDGMPKVGRIDPKDRHISFQCESMETVEKKLREMKIEYVNGRVMDGGIAVDQLFFHDPDGTMIEVCNCENIAVVVLDDDRDAI</sequence>
<reference evidence="3" key="1">
    <citation type="submission" date="2025-08" db="UniProtKB">
        <authorList>
            <consortium name="RefSeq"/>
        </authorList>
    </citation>
    <scope>IDENTIFICATION</scope>
    <source>
        <tissue evidence="3">Leaf</tissue>
    </source>
</reference>
<dbReference type="SUPFAM" id="SSF54593">
    <property type="entry name" value="Glyoxalase/Bleomycin resistance protein/Dihydroxybiphenyl dioxygenase"/>
    <property type="match status" value="1"/>
</dbReference>
<dbReference type="Pfam" id="PF00903">
    <property type="entry name" value="Glyoxalase"/>
    <property type="match status" value="1"/>
</dbReference>
<dbReference type="KEGG" id="rarg:115725810"/>
<dbReference type="Proteomes" id="UP000827889">
    <property type="component" value="Chromosome 4"/>
</dbReference>
<proteinExistence type="predicted"/>
<dbReference type="PROSITE" id="PS51819">
    <property type="entry name" value="VOC"/>
    <property type="match status" value="1"/>
</dbReference>
<keyword evidence="2" id="KW-1185">Reference proteome</keyword>
<gene>
    <name evidence="3" type="primary">LOC115725810</name>
</gene>
<dbReference type="AlphaFoldDB" id="A0A8B8MNP7"/>
<dbReference type="CDD" id="cd07245">
    <property type="entry name" value="VOC_like"/>
    <property type="match status" value="1"/>
</dbReference>